<gene>
    <name evidence="1" type="ORF">GK108_12705</name>
</gene>
<dbReference type="RefSeq" id="WP_163948329.1">
    <property type="nucleotide sequence ID" value="NZ_JAAFZH010000004.1"/>
</dbReference>
<dbReference type="EMBL" id="JAAFZH010000004">
    <property type="protein sequence ID" value="NDU95736.1"/>
    <property type="molecule type" value="Genomic_DNA"/>
</dbReference>
<evidence type="ECO:0000313" key="1">
    <source>
        <dbReference type="EMBL" id="NDU95736.1"/>
    </source>
</evidence>
<organism evidence="1 2">
    <name type="scientific">Spirosoma terrae</name>
    <dbReference type="NCBI Taxonomy" id="1968276"/>
    <lineage>
        <taxon>Bacteria</taxon>
        <taxon>Pseudomonadati</taxon>
        <taxon>Bacteroidota</taxon>
        <taxon>Cytophagia</taxon>
        <taxon>Cytophagales</taxon>
        <taxon>Cytophagaceae</taxon>
        <taxon>Spirosoma</taxon>
    </lineage>
</organism>
<dbReference type="Proteomes" id="UP000474175">
    <property type="component" value="Unassembled WGS sequence"/>
</dbReference>
<protein>
    <submittedName>
        <fullName evidence="1">Uncharacterized protein</fullName>
    </submittedName>
</protein>
<keyword evidence="2" id="KW-1185">Reference proteome</keyword>
<reference evidence="1 2" key="1">
    <citation type="submission" date="2020-02" db="EMBL/GenBank/DDBJ databases">
        <title>Draft genome sequence of two Spirosoma agri KCTC 52727 and Spirosoma terrae KCTC 52035.</title>
        <authorList>
            <person name="Rojas J."/>
            <person name="Ambika Manirajan B."/>
            <person name="Suarez C."/>
            <person name="Ratering S."/>
            <person name="Schnell S."/>
        </authorList>
    </citation>
    <scope>NUCLEOTIDE SEQUENCE [LARGE SCALE GENOMIC DNA]</scope>
    <source>
        <strain evidence="1 2">KCTC 52035</strain>
    </source>
</reference>
<sequence length="281" mass="30790">MYTPLPALTDPTLQSEVLYCSLDTQAGGGLLELGLKGQPNVLNTLTASRRTGIIVRSGPVPYQVLGFPLHTSHQTVGWSAAQTTDFYDTPNPVIYLGGDETTRYIRTNLLIETASGIPAEAVLDQWVWLDGPALRVHGELQLNRFDKAVYAARIHQLPLVYLTGQYYRPVYYGGDDPFLELPLSQPLLSTEEAVALSATENWVALSDSGVNCVGLWSRGQTDFNVGFLGIPGKGRPGDYPTGYLAITPTKVLSATERLSFDYALILGSIPTIRTWVYQQPR</sequence>
<evidence type="ECO:0000313" key="2">
    <source>
        <dbReference type="Proteomes" id="UP000474175"/>
    </source>
</evidence>
<accession>A0A6L9L5B3</accession>
<proteinExistence type="predicted"/>
<name>A0A6L9L5B3_9BACT</name>
<dbReference type="AlphaFoldDB" id="A0A6L9L5B3"/>
<comment type="caution">
    <text evidence="1">The sequence shown here is derived from an EMBL/GenBank/DDBJ whole genome shotgun (WGS) entry which is preliminary data.</text>
</comment>